<feature type="compositionally biased region" description="Polar residues" evidence="3">
    <location>
        <begin position="1"/>
        <end position="13"/>
    </location>
</feature>
<feature type="region of interest" description="Disordered" evidence="3">
    <location>
        <begin position="1767"/>
        <end position="1806"/>
    </location>
</feature>
<dbReference type="PANTHER" id="PTHR13037">
    <property type="entry name" value="FORMIN"/>
    <property type="match status" value="1"/>
</dbReference>
<feature type="region of interest" description="Disordered" evidence="3">
    <location>
        <begin position="159"/>
        <end position="216"/>
    </location>
</feature>
<feature type="coiled-coil region" evidence="2">
    <location>
        <begin position="335"/>
        <end position="373"/>
    </location>
</feature>
<organism evidence="4 5">
    <name type="scientific">Diplogelasinospora grovesii</name>
    <dbReference type="NCBI Taxonomy" id="303347"/>
    <lineage>
        <taxon>Eukaryota</taxon>
        <taxon>Fungi</taxon>
        <taxon>Dikarya</taxon>
        <taxon>Ascomycota</taxon>
        <taxon>Pezizomycotina</taxon>
        <taxon>Sordariomycetes</taxon>
        <taxon>Sordariomycetidae</taxon>
        <taxon>Sordariales</taxon>
        <taxon>Diplogelasinosporaceae</taxon>
        <taxon>Diplogelasinospora</taxon>
    </lineage>
</organism>
<feature type="region of interest" description="Disordered" evidence="3">
    <location>
        <begin position="1194"/>
        <end position="1245"/>
    </location>
</feature>
<dbReference type="EMBL" id="MU853765">
    <property type="protein sequence ID" value="KAK3943551.1"/>
    <property type="molecule type" value="Genomic_DNA"/>
</dbReference>
<feature type="compositionally biased region" description="Polar residues" evidence="3">
    <location>
        <begin position="1212"/>
        <end position="1224"/>
    </location>
</feature>
<feature type="compositionally biased region" description="Low complexity" evidence="3">
    <location>
        <begin position="2059"/>
        <end position="2068"/>
    </location>
</feature>
<evidence type="ECO:0000256" key="1">
    <source>
        <dbReference type="ARBA" id="ARBA00022581"/>
    </source>
</evidence>
<evidence type="ECO:0000256" key="2">
    <source>
        <dbReference type="SAM" id="Coils"/>
    </source>
</evidence>
<feature type="region of interest" description="Disordered" evidence="3">
    <location>
        <begin position="1414"/>
        <end position="1459"/>
    </location>
</feature>
<feature type="compositionally biased region" description="Pro residues" evidence="3">
    <location>
        <begin position="1416"/>
        <end position="1426"/>
    </location>
</feature>
<feature type="compositionally biased region" description="Basic residues" evidence="3">
    <location>
        <begin position="1121"/>
        <end position="1130"/>
    </location>
</feature>
<feature type="compositionally biased region" description="Low complexity" evidence="3">
    <location>
        <begin position="687"/>
        <end position="710"/>
    </location>
</feature>
<feature type="compositionally biased region" description="Low complexity" evidence="3">
    <location>
        <begin position="2012"/>
        <end position="2026"/>
    </location>
</feature>
<gene>
    <name evidence="4" type="ORF">QBC46DRAFT_351428</name>
</gene>
<feature type="region of interest" description="Disordered" evidence="3">
    <location>
        <begin position="126"/>
        <end position="147"/>
    </location>
</feature>
<feature type="compositionally biased region" description="Polar residues" evidence="3">
    <location>
        <begin position="2163"/>
        <end position="2175"/>
    </location>
</feature>
<evidence type="ECO:0000313" key="5">
    <source>
        <dbReference type="Proteomes" id="UP001303473"/>
    </source>
</evidence>
<feature type="region of interest" description="Disordered" evidence="3">
    <location>
        <begin position="1"/>
        <end position="45"/>
    </location>
</feature>
<feature type="compositionally biased region" description="Polar residues" evidence="3">
    <location>
        <begin position="411"/>
        <end position="422"/>
    </location>
</feature>
<feature type="compositionally biased region" description="Polar residues" evidence="3">
    <location>
        <begin position="2074"/>
        <end position="2093"/>
    </location>
</feature>
<feature type="compositionally biased region" description="Polar residues" evidence="3">
    <location>
        <begin position="1926"/>
        <end position="1940"/>
    </location>
</feature>
<feature type="region of interest" description="Disordered" evidence="3">
    <location>
        <begin position="1975"/>
        <end position="2026"/>
    </location>
</feature>
<feature type="region of interest" description="Disordered" evidence="3">
    <location>
        <begin position="1926"/>
        <end position="1961"/>
    </location>
</feature>
<feature type="compositionally biased region" description="Low complexity" evidence="3">
    <location>
        <begin position="721"/>
        <end position="738"/>
    </location>
</feature>
<feature type="compositionally biased region" description="Low complexity" evidence="3">
    <location>
        <begin position="1131"/>
        <end position="1151"/>
    </location>
</feature>
<accession>A0AAN6S8C7</accession>
<feature type="region of interest" description="Disordered" evidence="3">
    <location>
        <begin position="1100"/>
        <end position="1159"/>
    </location>
</feature>
<feature type="compositionally biased region" description="Low complexity" evidence="3">
    <location>
        <begin position="1989"/>
        <end position="2004"/>
    </location>
</feature>
<reference evidence="5" key="1">
    <citation type="journal article" date="2023" name="Mol. Phylogenet. Evol.">
        <title>Genome-scale phylogeny and comparative genomics of the fungal order Sordariales.</title>
        <authorList>
            <person name="Hensen N."/>
            <person name="Bonometti L."/>
            <person name="Westerberg I."/>
            <person name="Brannstrom I.O."/>
            <person name="Guillou S."/>
            <person name="Cros-Aarteil S."/>
            <person name="Calhoun S."/>
            <person name="Haridas S."/>
            <person name="Kuo A."/>
            <person name="Mondo S."/>
            <person name="Pangilinan J."/>
            <person name="Riley R."/>
            <person name="LaButti K."/>
            <person name="Andreopoulos B."/>
            <person name="Lipzen A."/>
            <person name="Chen C."/>
            <person name="Yan M."/>
            <person name="Daum C."/>
            <person name="Ng V."/>
            <person name="Clum A."/>
            <person name="Steindorff A."/>
            <person name="Ohm R.A."/>
            <person name="Martin F."/>
            <person name="Silar P."/>
            <person name="Natvig D.O."/>
            <person name="Lalanne C."/>
            <person name="Gautier V."/>
            <person name="Ament-Velasquez S.L."/>
            <person name="Kruys A."/>
            <person name="Hutchinson M.I."/>
            <person name="Powell A.J."/>
            <person name="Barry K."/>
            <person name="Miller A.N."/>
            <person name="Grigoriev I.V."/>
            <person name="Debuchy R."/>
            <person name="Gladieux P."/>
            <person name="Hiltunen Thoren M."/>
            <person name="Johannesson H."/>
        </authorList>
    </citation>
    <scope>NUCLEOTIDE SEQUENCE [LARGE SCALE GENOMIC DNA]</scope>
    <source>
        <strain evidence="5">CBS 340.73</strain>
    </source>
</reference>
<keyword evidence="5" id="KW-1185">Reference proteome</keyword>
<dbReference type="PANTHER" id="PTHR13037:SF24">
    <property type="entry name" value="POLYCOMB PROTEIN PCL-RELATED"/>
    <property type="match status" value="1"/>
</dbReference>
<feature type="region of interest" description="Disordered" evidence="3">
    <location>
        <begin position="2057"/>
        <end position="2227"/>
    </location>
</feature>
<feature type="compositionally biased region" description="Low complexity" evidence="3">
    <location>
        <begin position="1434"/>
        <end position="1459"/>
    </location>
</feature>
<feature type="region of interest" description="Disordered" evidence="3">
    <location>
        <begin position="406"/>
        <end position="476"/>
    </location>
</feature>
<feature type="region of interest" description="Disordered" evidence="3">
    <location>
        <begin position="660"/>
        <end position="758"/>
    </location>
</feature>
<keyword evidence="2" id="KW-0175">Coiled coil</keyword>
<evidence type="ECO:0000313" key="4">
    <source>
        <dbReference type="EMBL" id="KAK3943551.1"/>
    </source>
</evidence>
<feature type="compositionally biased region" description="Polar residues" evidence="3">
    <location>
        <begin position="1768"/>
        <end position="1781"/>
    </location>
</feature>
<feature type="compositionally biased region" description="Polar residues" evidence="3">
    <location>
        <begin position="2182"/>
        <end position="2200"/>
    </location>
</feature>
<sequence>MSPFKVTNSSTRRFTGPVDLTLPAVPKAGNASGRSSGKGGPSQVRLTLPSATATVQTASASVYTNFAHLANTPGSTSVGNNNNSDSDFVQEMNPDTRAMAAERGQNDATVDTRVDVEKSIDIDDLFGDHELSGSDGDTGSLFGDNDADAITGVQDNIAPDTITPVQNSIDNGTNTTQDAPTMDGANASLNHSVENRGNSHAVNGVSSNNDNNAGSMDIDEDALMAEFNALHDPEPAKQAGSHTTPKSPDEWLAEFEQRKEKSKDLESKYNLAKYELEKHFRQVGHMNVQMRKDITAKQNALEHQVKCAEVACKHAKGDLDEWRKANARHVNQAMVQRHERKMKEEQCKIKEERDALRAEKEKYEKLIAAVQSQVPGPSHTPQMPGENDDDLVMLFSRPLDPTAAPFVPAGSVQSGSRVVNKTNKTRKQPAPKATGTAKGRVTKPRAPRQSVAAEAAPRGKKQQAPTPVNTARPGPVTNMTQVPAVNNTIQAVHLANPPQAAEMMNTFQVHPPANAAQSPITVNTVQVPPTNTAQFAPTANTPQPAASSVPPEMNNTTVTRQNNTTACANMDSSAQPQPDLCPIVPEFVDVPGYMALVDHLNGARQTQQMAEVSFVPPSPPEDGMITPTRFGIPPWENNEAPQHMVEIITRDELLSDINQSTSAQKRKASDDDNESIEAAPSKRARSDNASGGNASVAGSSSDTSTSPSSVLDTRPVLGAHASSSAANSAPANQTTTTPFISRRVNARKRSGKKGKEDEIRTQVEAGVQSVLQIIEYEMRKYGAAMNQPLTAAVGELNTETHPISLLRQLATEDALSKKPTLPEAATKGAQSMLMQVYNEARGTRDFPGRTILGQPLFAFNRDSFKVACKAVEDVAALQQNPGGSVTRSPDAPLMSAPPIPQQAPQMPMLNSFTQQQQEFVPGNGFFGQTLGGFSGSGAPNNTANINGYSTYPNMMTGYPPSSGIDLSANGYAEIVYGHDRVNNLDNGFMNSNLNNSMLPTMIHQHSGQSFTNSLYESSSLPMSFFDSGSIPAEAPLSFTGLDSFQPSVEPTTYRGEDGFIYSTSPIINNTAIAQPPAIHAPVASVPVYPAAPATANPRIAQPVQTPAPAPVQPAPSAEKPKAKRSYKKRATAAPAPASEPSTSGSSHGEPSNAPTTRGGIINPIFGITWGPVSEDLPEIISVIDHAQAIDANEAAKGGPPQMVKPPARGHARSNSDASTVSVKTIITKPKGRSKPKSTGENKGTGNCIPKSCFTPSTGRCSFRYVAGGKWTRCETVKGNGTTKQEKEIAPFMKQLSAEGLVCPPERWSYFFLDKLEPTFHVLREYNRVLREYGQPFDGMKLFDADGQVYFKDGHIVGGDDGTATKLFNDGILGLRFWITILRELIHRRQQQLPALLPQQVVEQALQQLQLAQREIYPPPPPPPPPRTGETPIPQQQQQQVEAAAAVQHVEQQQQQQQQANNPLVLHAQIYHPQQQQQQQHQQHQQHQQQQTPAAARQSSSSSSPPVPTRYRAAAAGATGLTLPNSARFQQQPAPPRQPPTSAAVPAVETAQEYPSPAQGAQGAQGDNNNNYYMSPEEAQRAMASAMALLDMPPPAAAAAAPADEMGQQQQFQFGLGTAEEMLEGGSFFGGAGGPEFGEGGEGEDGGAALFALLQGEIGRMEEGGLEGQGMLSNNPQPLTTPRHDQLANASSQNELVQRRMGGALGGIVGGGGGGMGRRNGLFGGLFLDGEGGGGEEDRGKGEGGGGGTTCMSTTQGSNGLVFPYLRTGNGQSPNEQSQTVNGRHSGRSGSAAVASAGGRQQQNGTAQLVSAQPGAAARIGLATPVEQDVVMGDTAESAMQNSPRMPVTAAHTTIPQAAAAAINGANRADDGQDVVMLDSPRLQTANPGSAIPLTVSLSVGTAQTGSHSHQGAHNTTASWTMDGQSIPTNGTIQSSNSARSATRRGAVQTGSQSQLVSTAEVSTFPSPRMGIAQTSTHGWWWSPPRLDNSTADAAAAAATTQQVASPPPAPHPSISITHHPSDSTTSTTKALVDLLSHIARRSDNPPQLTSLLARIQQNGSPSSSSGVPVPVPSATNTPAYNNTTRTVPIITNQTGGGAARASPYPRPRPRPRPRNANAVNFAQSFPQTRTPTRVPTRTGQTYPARIGSPLRHSFYPQSRDVQENGTPTVQTQNVPVQGLLNAGNTPSSRDASQNAPQNAPSARDENETVPYGSATIGTRFGDGGYVDRGYGDQSHLFRRW</sequence>
<feature type="region of interest" description="Disordered" evidence="3">
    <location>
        <begin position="1472"/>
        <end position="1509"/>
    </location>
</feature>
<protein>
    <submittedName>
        <fullName evidence="4">Uncharacterized protein</fullName>
    </submittedName>
</protein>
<evidence type="ECO:0000256" key="3">
    <source>
        <dbReference type="SAM" id="MobiDB-lite"/>
    </source>
</evidence>
<feature type="compositionally biased region" description="Low complexity" evidence="3">
    <location>
        <begin position="1787"/>
        <end position="1799"/>
    </location>
</feature>
<feature type="compositionally biased region" description="Polar residues" evidence="3">
    <location>
        <begin position="187"/>
        <end position="214"/>
    </location>
</feature>
<proteinExistence type="predicted"/>
<comment type="caution">
    <text evidence="4">The sequence shown here is derived from an EMBL/GenBank/DDBJ whole genome shotgun (WGS) entry which is preliminary data.</text>
</comment>
<feature type="compositionally biased region" description="Polar residues" evidence="3">
    <location>
        <begin position="1948"/>
        <end position="1961"/>
    </location>
</feature>
<name>A0AAN6S8C7_9PEZI</name>
<feature type="compositionally biased region" description="Polar residues" evidence="3">
    <location>
        <begin position="537"/>
        <end position="546"/>
    </location>
</feature>
<feature type="compositionally biased region" description="Low complexity" evidence="3">
    <location>
        <begin position="2114"/>
        <end position="2141"/>
    </location>
</feature>
<keyword evidence="1" id="KW-0945">Host-virus interaction</keyword>
<dbReference type="Proteomes" id="UP001303473">
    <property type="component" value="Unassembled WGS sequence"/>
</dbReference>
<feature type="compositionally biased region" description="Polar residues" evidence="3">
    <location>
        <begin position="163"/>
        <end position="179"/>
    </location>
</feature>
<feature type="region of interest" description="Disordered" evidence="3">
    <location>
        <begin position="537"/>
        <end position="556"/>
    </location>
</feature>
<feature type="compositionally biased region" description="Low complexity" evidence="3">
    <location>
        <begin position="1557"/>
        <end position="1569"/>
    </location>
</feature>
<feature type="compositionally biased region" description="Low complexity" evidence="3">
    <location>
        <begin position="1473"/>
        <end position="1490"/>
    </location>
</feature>
<feature type="region of interest" description="Disordered" evidence="3">
    <location>
        <begin position="1521"/>
        <end position="1569"/>
    </location>
</feature>